<dbReference type="Pfam" id="PF07690">
    <property type="entry name" value="MFS_1"/>
    <property type="match status" value="1"/>
</dbReference>
<dbReference type="InterPro" id="IPR036259">
    <property type="entry name" value="MFS_trans_sf"/>
</dbReference>
<reference evidence="7" key="1">
    <citation type="submission" date="2017-08" db="EMBL/GenBank/DDBJ databases">
        <title>A dynamic microbial community with high functional redundancy inhabits the cold, oxic subseafloor aquifer.</title>
        <authorList>
            <person name="Tully B.J."/>
            <person name="Wheat C.G."/>
            <person name="Glazer B.T."/>
            <person name="Huber J.A."/>
        </authorList>
    </citation>
    <scope>NUCLEOTIDE SEQUENCE [LARGE SCALE GENOMIC DNA]</scope>
</reference>
<feature type="transmembrane region" description="Helical" evidence="4">
    <location>
        <begin position="262"/>
        <end position="279"/>
    </location>
</feature>
<sequence length="406" mass="44824">MKVNRAPLYSVLLLNSFALFLILPIIFFLIFKSHFFPYLASAPVHYKWFIFVAVMIAFPLGQCIGVPFIGSRSDYIRGKPLFLIALLGETLGLFFSFLALYYKSLNTFIISRLFTGFFTANFALCFSYLASSTNEPSMLKKVMGRATLSIVAGFMVAIFIATFFSDANLGNFTDPRIAFLLATFLGLVNTAIILFSKNFLLSQKVLPHPSISLLAKLKTILKQNYILRKNGTALLFLLLCISAPLSFFSSIIFGIYTLNKTWLMALLLIIGGVWILGFVTNLKYKSFSNNALVLFFSALSALALALSFAPSFTVFIICFAGFQFFASLLSTNLFSQVVMHSPSDARGLCIGFAQSLGFLAAAIAPILALFLMISPSPVKISNLFIVSFLFSILGAAYLLFSKRAIK</sequence>
<keyword evidence="1 4" id="KW-0812">Transmembrane</keyword>
<evidence type="ECO:0000256" key="2">
    <source>
        <dbReference type="ARBA" id="ARBA00022989"/>
    </source>
</evidence>
<evidence type="ECO:0000256" key="4">
    <source>
        <dbReference type="SAM" id="Phobius"/>
    </source>
</evidence>
<dbReference type="InterPro" id="IPR011701">
    <property type="entry name" value="MFS"/>
</dbReference>
<evidence type="ECO:0000313" key="7">
    <source>
        <dbReference type="Proteomes" id="UP000218775"/>
    </source>
</evidence>
<keyword evidence="3 4" id="KW-0472">Membrane</keyword>
<evidence type="ECO:0000259" key="5">
    <source>
        <dbReference type="PROSITE" id="PS50850"/>
    </source>
</evidence>
<evidence type="ECO:0000256" key="3">
    <source>
        <dbReference type="ARBA" id="ARBA00023136"/>
    </source>
</evidence>
<comment type="caution">
    <text evidence="6">The sequence shown here is derived from an EMBL/GenBank/DDBJ whole genome shotgun (WGS) entry which is preliminary data.</text>
</comment>
<feature type="domain" description="Major facilitator superfamily (MFS) profile" evidence="5">
    <location>
        <begin position="8"/>
        <end position="406"/>
    </location>
</feature>
<dbReference type="InterPro" id="IPR020846">
    <property type="entry name" value="MFS_dom"/>
</dbReference>
<dbReference type="PROSITE" id="PS50850">
    <property type="entry name" value="MFS"/>
    <property type="match status" value="1"/>
</dbReference>
<dbReference type="AlphaFoldDB" id="A0A2A4X3G8"/>
<feature type="transmembrane region" description="Helical" evidence="4">
    <location>
        <begin position="233"/>
        <end position="256"/>
    </location>
</feature>
<feature type="transmembrane region" description="Helical" evidence="4">
    <location>
        <begin position="108"/>
        <end position="130"/>
    </location>
</feature>
<dbReference type="Proteomes" id="UP000218775">
    <property type="component" value="Unassembled WGS sequence"/>
</dbReference>
<protein>
    <recommendedName>
        <fullName evidence="5">Major facilitator superfamily (MFS) profile domain-containing protein</fullName>
    </recommendedName>
</protein>
<feature type="transmembrane region" description="Helical" evidence="4">
    <location>
        <begin position="177"/>
        <end position="195"/>
    </location>
</feature>
<evidence type="ECO:0000313" key="6">
    <source>
        <dbReference type="EMBL" id="PCI77110.1"/>
    </source>
</evidence>
<feature type="transmembrane region" description="Helical" evidence="4">
    <location>
        <begin position="48"/>
        <end position="69"/>
    </location>
</feature>
<feature type="transmembrane region" description="Helical" evidence="4">
    <location>
        <begin position="81"/>
        <end position="102"/>
    </location>
</feature>
<feature type="transmembrane region" description="Helical" evidence="4">
    <location>
        <begin position="380"/>
        <end position="400"/>
    </location>
</feature>
<feature type="transmembrane region" description="Helical" evidence="4">
    <location>
        <begin position="314"/>
        <end position="335"/>
    </location>
</feature>
<evidence type="ECO:0000256" key="1">
    <source>
        <dbReference type="ARBA" id="ARBA00022692"/>
    </source>
</evidence>
<feature type="transmembrane region" description="Helical" evidence="4">
    <location>
        <begin position="12"/>
        <end position="36"/>
    </location>
</feature>
<dbReference type="GO" id="GO:0022857">
    <property type="term" value="F:transmembrane transporter activity"/>
    <property type="evidence" value="ECO:0007669"/>
    <property type="project" value="InterPro"/>
</dbReference>
<keyword evidence="2 4" id="KW-1133">Transmembrane helix</keyword>
<gene>
    <name evidence="6" type="ORF">COB21_03520</name>
</gene>
<feature type="transmembrane region" description="Helical" evidence="4">
    <location>
        <begin position="291"/>
        <end position="308"/>
    </location>
</feature>
<organism evidence="6 7">
    <name type="scientific">Aerophobetes bacterium</name>
    <dbReference type="NCBI Taxonomy" id="2030807"/>
    <lineage>
        <taxon>Bacteria</taxon>
        <taxon>Candidatus Aerophobota</taxon>
    </lineage>
</organism>
<dbReference type="SUPFAM" id="SSF103473">
    <property type="entry name" value="MFS general substrate transporter"/>
    <property type="match status" value="1"/>
</dbReference>
<proteinExistence type="predicted"/>
<feature type="transmembrane region" description="Helical" evidence="4">
    <location>
        <begin position="347"/>
        <end position="374"/>
    </location>
</feature>
<dbReference type="Gene3D" id="1.20.1250.20">
    <property type="entry name" value="MFS general substrate transporter like domains"/>
    <property type="match status" value="1"/>
</dbReference>
<dbReference type="EMBL" id="NVUK01000020">
    <property type="protein sequence ID" value="PCI77110.1"/>
    <property type="molecule type" value="Genomic_DNA"/>
</dbReference>
<feature type="transmembrane region" description="Helical" evidence="4">
    <location>
        <begin position="142"/>
        <end position="165"/>
    </location>
</feature>
<accession>A0A2A4X3G8</accession>
<name>A0A2A4X3G8_UNCAE</name>